<evidence type="ECO:0000256" key="1">
    <source>
        <dbReference type="SAM" id="MobiDB-lite"/>
    </source>
</evidence>
<evidence type="ECO:0000313" key="4">
    <source>
        <dbReference type="EMBL" id="MBL0426502.1"/>
    </source>
</evidence>
<organism evidence="4 5">
    <name type="scientific">Ramlibacter alkalitolerans</name>
    <dbReference type="NCBI Taxonomy" id="2039631"/>
    <lineage>
        <taxon>Bacteria</taxon>
        <taxon>Pseudomonadati</taxon>
        <taxon>Pseudomonadota</taxon>
        <taxon>Betaproteobacteria</taxon>
        <taxon>Burkholderiales</taxon>
        <taxon>Comamonadaceae</taxon>
        <taxon>Ramlibacter</taxon>
    </lineage>
</organism>
<comment type="caution">
    <text evidence="4">The sequence shown here is derived from an EMBL/GenBank/DDBJ whole genome shotgun (WGS) entry which is preliminary data.</text>
</comment>
<keyword evidence="2" id="KW-0732">Signal</keyword>
<dbReference type="Proteomes" id="UP000622707">
    <property type="component" value="Unassembled WGS sequence"/>
</dbReference>
<gene>
    <name evidence="4" type="ORF">JI746_15415</name>
</gene>
<feature type="region of interest" description="Disordered" evidence="1">
    <location>
        <begin position="24"/>
        <end position="44"/>
    </location>
</feature>
<feature type="domain" description="Glucose/Sorbosone dehydrogenase" evidence="3">
    <location>
        <begin position="159"/>
        <end position="332"/>
    </location>
</feature>
<dbReference type="InterPro" id="IPR011042">
    <property type="entry name" value="6-blade_b-propeller_TolB-like"/>
</dbReference>
<feature type="signal peptide" evidence="2">
    <location>
        <begin position="1"/>
        <end position="23"/>
    </location>
</feature>
<reference evidence="4 5" key="1">
    <citation type="journal article" date="2017" name="Int. J. Syst. Evol. Microbiol.">
        <title>Ramlibacter alkalitolerans sp. nov., alkali-tolerant bacterium isolated from soil of ginseng.</title>
        <authorList>
            <person name="Lee D.H."/>
            <person name="Cha C.J."/>
        </authorList>
    </citation>
    <scope>NUCLEOTIDE SEQUENCE [LARGE SCALE GENOMIC DNA]</scope>
    <source>
        <strain evidence="4 5">KACC 19305</strain>
    </source>
</reference>
<protein>
    <submittedName>
        <fullName evidence="4">PQQ-dependent sugar dehydrogenase</fullName>
    </submittedName>
</protein>
<dbReference type="InterPro" id="IPR011041">
    <property type="entry name" value="Quinoprot_gluc/sorb_DH_b-prop"/>
</dbReference>
<dbReference type="RefSeq" id="WP_201690677.1">
    <property type="nucleotide sequence ID" value="NZ_JAEQND010000008.1"/>
</dbReference>
<dbReference type="Pfam" id="PF07995">
    <property type="entry name" value="GSDH"/>
    <property type="match status" value="1"/>
</dbReference>
<dbReference type="InterPro" id="IPR012938">
    <property type="entry name" value="Glc/Sorbosone_DH"/>
</dbReference>
<proteinExistence type="predicted"/>
<sequence>MRAPKPLACLALLGLVAAGTLHAQPTPADGKPAPSWQQGRSAADEKSPLHPIAPILTGRPASELPLNKLKLPPGFKVEVWADGIPEARSLALGDKGTVFVSNRNLSDVYAVTDRNGKREVKKVLSGLKSPNGLSFSKGTLYVAERHRITRYDGIEDHLDSAPQAKVVVDNLDPTSQPGHFWKYLAMGPDNKLYFNIGAPGNIVMPNYMQATVMRVDPNTGKLETVASGVRNSVGMDFHPKTKELWFTNHARDWVDDDTPNDTLHRVSKKGMNFGYPFCHQGDFADPEFGASRSCAEFDKPYAKLGGHVAPLGMKFYTGKMFPAEYRDSIFVALHGSWNRSNKQGYNITRVVVDNKGGAKMVPFLEGFLEDPKADPPMWGRPVDVLQLRDGSLLVSDDYNGVIYRVSYAK</sequence>
<dbReference type="PANTHER" id="PTHR33546">
    <property type="entry name" value="LARGE, MULTIFUNCTIONAL SECRETED PROTEIN-RELATED"/>
    <property type="match status" value="1"/>
</dbReference>
<dbReference type="Gene3D" id="2.120.10.30">
    <property type="entry name" value="TolB, C-terminal domain"/>
    <property type="match status" value="1"/>
</dbReference>
<feature type="chain" id="PRO_5046935846" evidence="2">
    <location>
        <begin position="24"/>
        <end position="409"/>
    </location>
</feature>
<dbReference type="EMBL" id="JAEQND010000008">
    <property type="protein sequence ID" value="MBL0426502.1"/>
    <property type="molecule type" value="Genomic_DNA"/>
</dbReference>
<accession>A0ABS1JQI4</accession>
<name>A0ABS1JQI4_9BURK</name>
<dbReference type="PANTHER" id="PTHR33546:SF1">
    <property type="entry name" value="LARGE, MULTIFUNCTIONAL SECRETED PROTEIN"/>
    <property type="match status" value="1"/>
</dbReference>
<evidence type="ECO:0000259" key="3">
    <source>
        <dbReference type="Pfam" id="PF07995"/>
    </source>
</evidence>
<evidence type="ECO:0000313" key="5">
    <source>
        <dbReference type="Proteomes" id="UP000622707"/>
    </source>
</evidence>
<dbReference type="SUPFAM" id="SSF50952">
    <property type="entry name" value="Soluble quinoprotein glucose dehydrogenase"/>
    <property type="match status" value="1"/>
</dbReference>
<evidence type="ECO:0000256" key="2">
    <source>
        <dbReference type="SAM" id="SignalP"/>
    </source>
</evidence>
<keyword evidence="5" id="KW-1185">Reference proteome</keyword>